<dbReference type="RefSeq" id="WP_058484022.1">
    <property type="nucleotide sequence ID" value="NZ_CAAAII010000004.1"/>
</dbReference>
<dbReference type="STRING" id="452.Lspi_2115"/>
<evidence type="ECO:0000256" key="5">
    <source>
        <dbReference type="ARBA" id="ARBA00023136"/>
    </source>
</evidence>
<keyword evidence="8" id="KW-1185">Reference proteome</keyword>
<evidence type="ECO:0000256" key="3">
    <source>
        <dbReference type="ARBA" id="ARBA00022692"/>
    </source>
</evidence>
<proteinExistence type="inferred from homology"/>
<keyword evidence="3 6" id="KW-0812">Transmembrane</keyword>
<feature type="transmembrane region" description="Helical" evidence="6">
    <location>
        <begin position="185"/>
        <end position="206"/>
    </location>
</feature>
<comment type="subcellular location">
    <subcellularLocation>
        <location evidence="6">Cell membrane</location>
        <topology evidence="6">Multi-pass membrane protein</topology>
    </subcellularLocation>
    <subcellularLocation>
        <location evidence="1">Membrane</location>
        <topology evidence="1">Multi-pass membrane protein</topology>
    </subcellularLocation>
</comment>
<evidence type="ECO:0000256" key="2">
    <source>
        <dbReference type="ARBA" id="ARBA00009142"/>
    </source>
</evidence>
<gene>
    <name evidence="7" type="ORF">Lspi_2115</name>
</gene>
<dbReference type="EMBL" id="LNYX01000030">
    <property type="protein sequence ID" value="KTD62265.1"/>
    <property type="molecule type" value="Genomic_DNA"/>
</dbReference>
<feature type="transmembrane region" description="Helical" evidence="6">
    <location>
        <begin position="115"/>
        <end position="133"/>
    </location>
</feature>
<dbReference type="Pfam" id="PF01925">
    <property type="entry name" value="TauE"/>
    <property type="match status" value="1"/>
</dbReference>
<keyword evidence="5 6" id="KW-0472">Membrane</keyword>
<dbReference type="InterPro" id="IPR002781">
    <property type="entry name" value="TM_pro_TauE-like"/>
</dbReference>
<evidence type="ECO:0000313" key="8">
    <source>
        <dbReference type="Proteomes" id="UP000054877"/>
    </source>
</evidence>
<reference evidence="7 8" key="1">
    <citation type="submission" date="2015-11" db="EMBL/GenBank/DDBJ databases">
        <title>Genomic analysis of 38 Legionella species identifies large and diverse effector repertoires.</title>
        <authorList>
            <person name="Burstein D."/>
            <person name="Amaro F."/>
            <person name="Zusman T."/>
            <person name="Lifshitz Z."/>
            <person name="Cohen O."/>
            <person name="Gilbert J.A."/>
            <person name="Pupko T."/>
            <person name="Shuman H.A."/>
            <person name="Segal G."/>
        </authorList>
    </citation>
    <scope>NUCLEOTIDE SEQUENCE [LARGE SCALE GENOMIC DNA]</scope>
    <source>
        <strain evidence="7 8">Mt.St.Helens-9</strain>
    </source>
</reference>
<evidence type="ECO:0000256" key="1">
    <source>
        <dbReference type="ARBA" id="ARBA00004141"/>
    </source>
</evidence>
<organism evidence="7 8">
    <name type="scientific">Legionella spiritensis</name>
    <dbReference type="NCBI Taxonomy" id="452"/>
    <lineage>
        <taxon>Bacteria</taxon>
        <taxon>Pseudomonadati</taxon>
        <taxon>Pseudomonadota</taxon>
        <taxon>Gammaproteobacteria</taxon>
        <taxon>Legionellales</taxon>
        <taxon>Legionellaceae</taxon>
        <taxon>Legionella</taxon>
    </lineage>
</organism>
<dbReference type="GO" id="GO:0005886">
    <property type="term" value="C:plasma membrane"/>
    <property type="evidence" value="ECO:0007669"/>
    <property type="project" value="UniProtKB-SubCell"/>
</dbReference>
<comment type="caution">
    <text evidence="7">The sequence shown here is derived from an EMBL/GenBank/DDBJ whole genome shotgun (WGS) entry which is preliminary data.</text>
</comment>
<evidence type="ECO:0000256" key="6">
    <source>
        <dbReference type="RuleBase" id="RU363041"/>
    </source>
</evidence>
<dbReference type="PANTHER" id="PTHR43483:SF3">
    <property type="entry name" value="MEMBRANE TRANSPORTER PROTEIN HI_0806-RELATED"/>
    <property type="match status" value="1"/>
</dbReference>
<dbReference type="OrthoDB" id="457670at2"/>
<accession>A0A0W0YZG9</accession>
<dbReference type="Proteomes" id="UP000054877">
    <property type="component" value="Unassembled WGS sequence"/>
</dbReference>
<comment type="similarity">
    <text evidence="2 6">Belongs to the 4-toluene sulfonate uptake permease (TSUP) (TC 2.A.102) family.</text>
</comment>
<feature type="transmembrane region" description="Helical" evidence="6">
    <location>
        <begin position="250"/>
        <end position="267"/>
    </location>
</feature>
<dbReference type="PATRIC" id="fig|452.5.peg.2326"/>
<keyword evidence="4 6" id="KW-1133">Transmembrane helix</keyword>
<feature type="transmembrane region" description="Helical" evidence="6">
    <location>
        <begin position="218"/>
        <end position="238"/>
    </location>
</feature>
<evidence type="ECO:0000256" key="4">
    <source>
        <dbReference type="ARBA" id="ARBA00022989"/>
    </source>
</evidence>
<feature type="transmembrane region" description="Helical" evidence="6">
    <location>
        <begin position="49"/>
        <end position="70"/>
    </location>
</feature>
<evidence type="ECO:0000313" key="7">
    <source>
        <dbReference type="EMBL" id="KTD62265.1"/>
    </source>
</evidence>
<sequence>MIIHEIITNGTIYAMAGAFAGLMSGILGIGGGIVVVPALLYIFQHNSEIPPLLAMHFAAGTSLGVMIFTSQASVRSHYKLGEILWKVYQRLWPGIVVGVIVGAFVASLIPIFWLQLLFGLFLLFVAFKMLLELKVTRTGKFPRTWVNTLVSLVIGFKSGLLGVGGGTLIIPYLTFCGVPTRKIPAVSALCTMTVAVLGTLVFYWTGSQESGLPSYATGYVYWPAVLWVAIPSVLFAPMGAKLNYHLPVKQLRYGFIIVLVCTAIDLLI</sequence>
<dbReference type="AlphaFoldDB" id="A0A0W0YZG9"/>
<feature type="transmembrane region" description="Helical" evidence="6">
    <location>
        <begin position="145"/>
        <end position="173"/>
    </location>
</feature>
<feature type="transmembrane region" description="Helical" evidence="6">
    <location>
        <begin position="91"/>
        <end position="109"/>
    </location>
</feature>
<feature type="transmembrane region" description="Helical" evidence="6">
    <location>
        <begin position="12"/>
        <end position="43"/>
    </location>
</feature>
<dbReference type="PANTHER" id="PTHR43483">
    <property type="entry name" value="MEMBRANE TRANSPORTER PROTEIN HI_0806-RELATED"/>
    <property type="match status" value="1"/>
</dbReference>
<protein>
    <recommendedName>
        <fullName evidence="6">Probable membrane transporter protein</fullName>
    </recommendedName>
</protein>
<name>A0A0W0YZG9_LEGSP</name>
<keyword evidence="6" id="KW-1003">Cell membrane</keyword>